<comment type="similarity">
    <text evidence="1">Belongs to the 2-5A synthase family.</text>
</comment>
<dbReference type="GO" id="GO:0051607">
    <property type="term" value="P:defense response to virus"/>
    <property type="evidence" value="ECO:0007669"/>
    <property type="project" value="UniProtKB-KW"/>
</dbReference>
<dbReference type="FunFam" id="3.30.460.10:FF:000007">
    <property type="entry name" value="2'-5'-oligoadenylate synthetase 1"/>
    <property type="match status" value="1"/>
</dbReference>
<keyword evidence="3" id="KW-0391">Immunity</keyword>
<accession>A0A8C9BSY6</accession>
<keyword evidence="5" id="KW-0051">Antiviral defense</keyword>
<dbReference type="GO" id="GO:0003725">
    <property type="term" value="F:double-stranded RNA binding"/>
    <property type="evidence" value="ECO:0007669"/>
    <property type="project" value="TreeGrafter"/>
</dbReference>
<dbReference type="GO" id="GO:0045087">
    <property type="term" value="P:innate immune response"/>
    <property type="evidence" value="ECO:0007669"/>
    <property type="project" value="UniProtKB-KW"/>
</dbReference>
<keyword evidence="4" id="KW-0694">RNA-binding</keyword>
<evidence type="ECO:0000256" key="4">
    <source>
        <dbReference type="ARBA" id="ARBA00022884"/>
    </source>
</evidence>
<dbReference type="SUPFAM" id="SSF81301">
    <property type="entry name" value="Nucleotidyltransferase"/>
    <property type="match status" value="1"/>
</dbReference>
<dbReference type="InterPro" id="IPR043519">
    <property type="entry name" value="NT_sf"/>
</dbReference>
<dbReference type="InterPro" id="IPR018952">
    <property type="entry name" value="2-5-oligoAdlate_synth_1_dom2/C"/>
</dbReference>
<evidence type="ECO:0000313" key="8">
    <source>
        <dbReference type="Proteomes" id="UP000694554"/>
    </source>
</evidence>
<keyword evidence="2" id="KW-0399">Innate immunity</keyword>
<dbReference type="Ensembl" id="ENSPSNT00000013395.1">
    <property type="protein sequence ID" value="ENSPSNP00000011838.1"/>
    <property type="gene ID" value="ENSPSNG00000008727.1"/>
</dbReference>
<dbReference type="SUPFAM" id="SSF81631">
    <property type="entry name" value="PAP/OAS1 substrate-binding domain"/>
    <property type="match status" value="1"/>
</dbReference>
<dbReference type="GO" id="GO:0001730">
    <property type="term" value="F:2'-5'-oligoadenylate synthetase activity"/>
    <property type="evidence" value="ECO:0007669"/>
    <property type="project" value="TreeGrafter"/>
</dbReference>
<proteinExistence type="inferred from homology"/>
<name>A0A8C9BSY6_PHOSS</name>
<evidence type="ECO:0000256" key="5">
    <source>
        <dbReference type="ARBA" id="ARBA00023118"/>
    </source>
</evidence>
<dbReference type="Gene3D" id="1.10.1410.20">
    <property type="entry name" value="2'-5'-oligoadenylate synthetase 1, domain 2"/>
    <property type="match status" value="1"/>
</dbReference>
<dbReference type="GeneTree" id="ENSGT00510000046406"/>
<keyword evidence="8" id="KW-1185">Reference proteome</keyword>
<dbReference type="Pfam" id="PF10421">
    <property type="entry name" value="OAS1_C"/>
    <property type="match status" value="1"/>
</dbReference>
<dbReference type="GO" id="GO:0005829">
    <property type="term" value="C:cytosol"/>
    <property type="evidence" value="ECO:0007669"/>
    <property type="project" value="TreeGrafter"/>
</dbReference>
<sequence>MQELRMTKYQQENKFIKDFLQPNRTFLDQIKKAVDIICKFLKENCVRHSNYKGAGGGGRWWSTAKGTALKSGSHADLVVFADPLKSYTSQENERCNIIKEIHKQLEACQQKDFEVKFEISKWKAPRVLSLTLKSKVLKLKRNVNFFPMLGELKSDSTPSPRIYADLIYLHKSSDALGGEFSTCFTELQRNFVCSRPTKLKDLIRLTAWKQTEAKGASAPKYALELLTIYAWEQGSGAQDFDTAEGFRTVLELVTNEQDLCVLWMVNYNFDDEIVRSFLLTQIQRTGRSTGDVGGGDRWCWHLLAEEATEWLLSLCFRDGSGCPIQSWKVPVRII</sequence>
<evidence type="ECO:0000256" key="1">
    <source>
        <dbReference type="ARBA" id="ARBA00009526"/>
    </source>
</evidence>
<dbReference type="PROSITE" id="PS50152">
    <property type="entry name" value="25A_SYNTH_3"/>
    <property type="match status" value="1"/>
</dbReference>
<dbReference type="GO" id="GO:0005654">
    <property type="term" value="C:nucleoplasm"/>
    <property type="evidence" value="ECO:0007669"/>
    <property type="project" value="TreeGrafter"/>
</dbReference>
<dbReference type="Gene3D" id="3.30.460.10">
    <property type="entry name" value="Beta Polymerase, domain 2"/>
    <property type="match status" value="1"/>
</dbReference>
<dbReference type="Proteomes" id="UP000694554">
    <property type="component" value="Chromosome 14"/>
</dbReference>
<dbReference type="PANTHER" id="PTHR11258">
    <property type="entry name" value="2-5 OLIGOADENYLATE SYNTHETASE"/>
    <property type="match status" value="1"/>
</dbReference>
<dbReference type="AlphaFoldDB" id="A0A8C9BSY6"/>
<dbReference type="PANTHER" id="PTHR11258:SF3">
    <property type="entry name" value="2'-5'-OLIGOADENYLATE SYNTHASE 2"/>
    <property type="match status" value="1"/>
</dbReference>
<organism evidence="7 8">
    <name type="scientific">Phocoena sinus</name>
    <name type="common">Vaquita</name>
    <dbReference type="NCBI Taxonomy" id="42100"/>
    <lineage>
        <taxon>Eukaryota</taxon>
        <taxon>Metazoa</taxon>
        <taxon>Chordata</taxon>
        <taxon>Craniata</taxon>
        <taxon>Vertebrata</taxon>
        <taxon>Euteleostomi</taxon>
        <taxon>Mammalia</taxon>
        <taxon>Eutheria</taxon>
        <taxon>Laurasiatheria</taxon>
        <taxon>Artiodactyla</taxon>
        <taxon>Whippomorpha</taxon>
        <taxon>Cetacea</taxon>
        <taxon>Odontoceti</taxon>
        <taxon>Phocoenidae</taxon>
        <taxon>Phocoena</taxon>
    </lineage>
</organism>
<evidence type="ECO:0000313" key="7">
    <source>
        <dbReference type="Ensembl" id="ENSPSNP00000011838.1"/>
    </source>
</evidence>
<evidence type="ECO:0000256" key="2">
    <source>
        <dbReference type="ARBA" id="ARBA00022588"/>
    </source>
</evidence>
<evidence type="ECO:0000259" key="6">
    <source>
        <dbReference type="Pfam" id="PF10421"/>
    </source>
</evidence>
<dbReference type="FunFam" id="1.10.1410.20:FF:000001">
    <property type="entry name" value="2'-5'-oligoadenylate synthetase 1"/>
    <property type="match status" value="1"/>
</dbReference>
<reference evidence="7" key="1">
    <citation type="submission" date="2019-08" db="EMBL/GenBank/DDBJ databases">
        <title>Phocoena sinus (Vaquita) genome, mPhoSin1, primary haplotype.</title>
        <authorList>
            <person name="Morin P."/>
            <person name="Mountcastle J."/>
            <person name="Fungtammasan C."/>
            <person name="Rhie A."/>
            <person name="Rojas-Bracho L."/>
            <person name="Smith C.R."/>
            <person name="Taylor B.L."/>
            <person name="Gulland F.M.D."/>
            <person name="Musser W."/>
            <person name="Houck M."/>
            <person name="Haase B."/>
            <person name="Paez S."/>
            <person name="Howe K."/>
            <person name="Torrance J."/>
            <person name="Formenti G."/>
            <person name="Phillippy A."/>
            <person name="Ryder O."/>
            <person name="Jarvis E.D."/>
            <person name="Fedrigo O."/>
        </authorList>
    </citation>
    <scope>NUCLEOTIDE SEQUENCE [LARGE SCALE GENOMIC DNA]</scope>
</reference>
<reference evidence="7" key="3">
    <citation type="submission" date="2025-09" db="UniProtKB">
        <authorList>
            <consortium name="Ensembl"/>
        </authorList>
    </citation>
    <scope>IDENTIFICATION</scope>
</reference>
<dbReference type="GO" id="GO:0045071">
    <property type="term" value="P:negative regulation of viral genome replication"/>
    <property type="evidence" value="ECO:0007669"/>
    <property type="project" value="TreeGrafter"/>
</dbReference>
<reference evidence="7" key="2">
    <citation type="submission" date="2025-08" db="UniProtKB">
        <authorList>
            <consortium name="Ensembl"/>
        </authorList>
    </citation>
    <scope>IDENTIFICATION</scope>
</reference>
<feature type="domain" description="2'-5'-oligoadenylate synthetase 1" evidence="6">
    <location>
        <begin position="157"/>
        <end position="331"/>
    </location>
</feature>
<protein>
    <recommendedName>
        <fullName evidence="6">2'-5'-oligoadenylate synthetase 1 domain-containing protein</fullName>
    </recommendedName>
</protein>
<evidence type="ECO:0000256" key="3">
    <source>
        <dbReference type="ARBA" id="ARBA00022859"/>
    </source>
</evidence>
<dbReference type="GO" id="GO:0016020">
    <property type="term" value="C:membrane"/>
    <property type="evidence" value="ECO:0007669"/>
    <property type="project" value="TreeGrafter"/>
</dbReference>